<evidence type="ECO:0000313" key="2">
    <source>
        <dbReference type="Proteomes" id="UP000274225"/>
    </source>
</evidence>
<protein>
    <submittedName>
        <fullName evidence="1">Putative phage-like protein</fullName>
    </submittedName>
</protein>
<dbReference type="EMBL" id="UYIT01000003">
    <property type="protein sequence ID" value="VDG87601.1"/>
    <property type="molecule type" value="Genomic_DNA"/>
</dbReference>
<name>A0A3P6KI00_SHIDY</name>
<dbReference type="AlphaFoldDB" id="A0A3P6KI00"/>
<proteinExistence type="predicted"/>
<reference evidence="1 2" key="1">
    <citation type="submission" date="2018-11" db="EMBL/GenBank/DDBJ databases">
        <authorList>
            <consortium name="Pathogen Informatics"/>
        </authorList>
    </citation>
    <scope>NUCLEOTIDE SEQUENCE [LARGE SCALE GENOMIC DNA]</scope>
    <source>
        <strain evidence="1 2">NCTC11868</strain>
    </source>
</reference>
<evidence type="ECO:0000313" key="1">
    <source>
        <dbReference type="EMBL" id="VDG87601.1"/>
    </source>
</evidence>
<dbReference type="Proteomes" id="UP000274225">
    <property type="component" value="Unassembled WGS sequence"/>
</dbReference>
<sequence>MFVEWKPELEEADISDSVIHKKIPVKYVQAPSYKEIFEVLSETKKRIPAHLFRMIKDELYELVLTDDPKGKLYVRDSEKIEEGVSTTEFVVGYGAISMVKNRNRWQLKDWLDWSV</sequence>
<gene>
    <name evidence="1" type="ORF">NCTC11868_01705</name>
</gene>
<organism evidence="1 2">
    <name type="scientific">Shigella dysenteriae</name>
    <dbReference type="NCBI Taxonomy" id="622"/>
    <lineage>
        <taxon>Bacteria</taxon>
        <taxon>Pseudomonadati</taxon>
        <taxon>Pseudomonadota</taxon>
        <taxon>Gammaproteobacteria</taxon>
        <taxon>Enterobacterales</taxon>
        <taxon>Enterobacteriaceae</taxon>
        <taxon>Shigella</taxon>
    </lineage>
</organism>
<dbReference type="RefSeq" id="WP_167693657.1">
    <property type="nucleotide sequence ID" value="NZ_CP026805.1"/>
</dbReference>
<accession>A0A3P6KI00</accession>